<keyword evidence="12" id="KW-0804">Transcription</keyword>
<feature type="region of interest" description="Disordered" evidence="15">
    <location>
        <begin position="1218"/>
        <end position="1243"/>
    </location>
</feature>
<feature type="domain" description="JmjC" evidence="18">
    <location>
        <begin position="188"/>
        <end position="357"/>
    </location>
</feature>
<dbReference type="Pfam" id="PF02375">
    <property type="entry name" value="JmjN"/>
    <property type="match status" value="1"/>
</dbReference>
<feature type="domain" description="C2H2-type" evidence="16">
    <location>
        <begin position="1431"/>
        <end position="1460"/>
    </location>
</feature>
<keyword evidence="3" id="KW-0479">Metal-binding</keyword>
<dbReference type="GO" id="GO:0008270">
    <property type="term" value="F:zinc ion binding"/>
    <property type="evidence" value="ECO:0007669"/>
    <property type="project" value="UniProtKB-KW"/>
</dbReference>
<keyword evidence="10" id="KW-0408">Iron</keyword>
<feature type="domain" description="C2H2-type" evidence="16">
    <location>
        <begin position="1491"/>
        <end position="1522"/>
    </location>
</feature>
<evidence type="ECO:0008006" key="22">
    <source>
        <dbReference type="Google" id="ProtNLM"/>
    </source>
</evidence>
<organism evidence="19 21">
    <name type="scientific">Lolium multiflorum</name>
    <name type="common">Italian ryegrass</name>
    <name type="synonym">Lolium perenne subsp. multiflorum</name>
    <dbReference type="NCBI Taxonomy" id="4521"/>
    <lineage>
        <taxon>Eukaryota</taxon>
        <taxon>Viridiplantae</taxon>
        <taxon>Streptophyta</taxon>
        <taxon>Embryophyta</taxon>
        <taxon>Tracheophyta</taxon>
        <taxon>Spermatophyta</taxon>
        <taxon>Magnoliopsida</taxon>
        <taxon>Liliopsida</taxon>
        <taxon>Poales</taxon>
        <taxon>Poaceae</taxon>
        <taxon>BOP clade</taxon>
        <taxon>Pooideae</taxon>
        <taxon>Poodae</taxon>
        <taxon>Poeae</taxon>
        <taxon>Poeae Chloroplast Group 2 (Poeae type)</taxon>
        <taxon>Loliodinae</taxon>
        <taxon>Loliinae</taxon>
        <taxon>Lolium</taxon>
    </lineage>
</organism>
<dbReference type="PROSITE" id="PS51183">
    <property type="entry name" value="JMJN"/>
    <property type="match status" value="1"/>
</dbReference>
<evidence type="ECO:0000256" key="11">
    <source>
        <dbReference type="ARBA" id="ARBA00023015"/>
    </source>
</evidence>
<evidence type="ECO:0000256" key="12">
    <source>
        <dbReference type="ARBA" id="ARBA00023163"/>
    </source>
</evidence>
<comment type="cofactor">
    <cofactor evidence="1">
        <name>Fe(2+)</name>
        <dbReference type="ChEBI" id="CHEBI:29033"/>
    </cofactor>
</comment>
<reference evidence="19" key="1">
    <citation type="submission" date="2023-07" db="EMBL/GenBank/DDBJ databases">
        <title>A chromosome-level genome assembly of Lolium multiflorum.</title>
        <authorList>
            <person name="Chen Y."/>
            <person name="Copetti D."/>
            <person name="Kolliker R."/>
            <person name="Studer B."/>
        </authorList>
    </citation>
    <scope>NUCLEOTIDE SEQUENCE</scope>
    <source>
        <strain evidence="19">02402/16</strain>
        <tissue evidence="19">Leaf</tissue>
    </source>
</reference>
<feature type="compositionally biased region" description="Polar residues" evidence="15">
    <location>
        <begin position="1032"/>
        <end position="1045"/>
    </location>
</feature>
<evidence type="ECO:0000256" key="5">
    <source>
        <dbReference type="ARBA" id="ARBA00022771"/>
    </source>
</evidence>
<dbReference type="EMBL" id="JAUUTY010000001">
    <property type="protein sequence ID" value="KAK1693702.1"/>
    <property type="molecule type" value="Genomic_DNA"/>
</dbReference>
<dbReference type="PANTHER" id="PTHR10694:SF50">
    <property type="entry name" value="JMJC DOMAIN CONTAINING PROTEIN, EXPRESSED"/>
    <property type="match status" value="1"/>
</dbReference>
<dbReference type="SMART" id="SM00558">
    <property type="entry name" value="JmjC"/>
    <property type="match status" value="1"/>
</dbReference>
<feature type="compositionally biased region" description="Basic residues" evidence="15">
    <location>
        <begin position="1142"/>
        <end position="1151"/>
    </location>
</feature>
<dbReference type="EMBL" id="JAUUTY010000002">
    <property type="protein sequence ID" value="KAK1687114.1"/>
    <property type="molecule type" value="Genomic_DNA"/>
</dbReference>
<dbReference type="FunFam" id="3.30.160.60:FF:000747">
    <property type="entry name" value="Probable lysine-specific demethylase ELF6"/>
    <property type="match status" value="1"/>
</dbReference>
<evidence type="ECO:0000256" key="7">
    <source>
        <dbReference type="ARBA" id="ARBA00022853"/>
    </source>
</evidence>
<evidence type="ECO:0000256" key="9">
    <source>
        <dbReference type="ARBA" id="ARBA00023002"/>
    </source>
</evidence>
<gene>
    <name evidence="20" type="ORF">QYE76_010399</name>
    <name evidence="19" type="ORF">QYE76_047962</name>
</gene>
<evidence type="ECO:0000256" key="10">
    <source>
        <dbReference type="ARBA" id="ARBA00023004"/>
    </source>
</evidence>
<dbReference type="SMART" id="SM00355">
    <property type="entry name" value="ZnF_C2H2"/>
    <property type="match status" value="4"/>
</dbReference>
<evidence type="ECO:0000259" key="16">
    <source>
        <dbReference type="PROSITE" id="PS50157"/>
    </source>
</evidence>
<comment type="subcellular location">
    <subcellularLocation>
        <location evidence="2">Nucleus</location>
    </subcellularLocation>
</comment>
<keyword evidence="11" id="KW-0805">Transcription regulation</keyword>
<comment type="caution">
    <text evidence="19">The sequence shown here is derived from an EMBL/GenBank/DDBJ whole genome shotgun (WGS) entry which is preliminary data.</text>
</comment>
<evidence type="ECO:0000256" key="8">
    <source>
        <dbReference type="ARBA" id="ARBA00022964"/>
    </source>
</evidence>
<dbReference type="PROSITE" id="PS51184">
    <property type="entry name" value="JMJC"/>
    <property type="match status" value="1"/>
</dbReference>
<keyword evidence="9" id="KW-0560">Oxidoreductase</keyword>
<feature type="region of interest" description="Disordered" evidence="15">
    <location>
        <begin position="977"/>
        <end position="1048"/>
    </location>
</feature>
<dbReference type="Gene3D" id="2.60.120.650">
    <property type="entry name" value="Cupin"/>
    <property type="match status" value="1"/>
</dbReference>
<feature type="compositionally biased region" description="Basic and acidic residues" evidence="15">
    <location>
        <begin position="977"/>
        <end position="987"/>
    </location>
</feature>
<dbReference type="InterPro" id="IPR036236">
    <property type="entry name" value="Znf_C2H2_sf"/>
</dbReference>
<keyword evidence="5 14" id="KW-0863">Zinc-finger</keyword>
<dbReference type="PROSITE" id="PS50157">
    <property type="entry name" value="ZINC_FINGER_C2H2_2"/>
    <property type="match status" value="3"/>
</dbReference>
<dbReference type="GO" id="GO:0005634">
    <property type="term" value="C:nucleus"/>
    <property type="evidence" value="ECO:0007669"/>
    <property type="project" value="UniProtKB-SubCell"/>
</dbReference>
<dbReference type="PANTHER" id="PTHR10694">
    <property type="entry name" value="LYSINE-SPECIFIC DEMETHYLASE"/>
    <property type="match status" value="1"/>
</dbReference>
<dbReference type="InterPro" id="IPR003349">
    <property type="entry name" value="JmjN"/>
</dbReference>
<keyword evidence="13" id="KW-0539">Nucleus</keyword>
<feature type="compositionally biased region" description="Basic and acidic residues" evidence="15">
    <location>
        <begin position="1218"/>
        <end position="1237"/>
    </location>
</feature>
<evidence type="ECO:0000259" key="18">
    <source>
        <dbReference type="PROSITE" id="PS51184"/>
    </source>
</evidence>
<feature type="domain" description="JmjN" evidence="17">
    <location>
        <begin position="18"/>
        <end position="59"/>
    </location>
</feature>
<dbReference type="GO" id="GO:0040029">
    <property type="term" value="P:epigenetic regulation of gene expression"/>
    <property type="evidence" value="ECO:0007669"/>
    <property type="project" value="UniProtKB-ARBA"/>
</dbReference>
<dbReference type="SUPFAM" id="SSF57667">
    <property type="entry name" value="beta-beta-alpha zinc fingers"/>
    <property type="match status" value="1"/>
</dbReference>
<feature type="compositionally biased region" description="Basic and acidic residues" evidence="15">
    <location>
        <begin position="658"/>
        <end position="672"/>
    </location>
</feature>
<evidence type="ECO:0000256" key="13">
    <source>
        <dbReference type="ARBA" id="ARBA00023242"/>
    </source>
</evidence>
<dbReference type="GO" id="GO:0034647">
    <property type="term" value="F:histone H3K4me/H3K4me2/H3K4me3 demethylase activity"/>
    <property type="evidence" value="ECO:0007669"/>
    <property type="project" value="TreeGrafter"/>
</dbReference>
<accession>A0AAD8TPR6</accession>
<evidence type="ECO:0000313" key="20">
    <source>
        <dbReference type="EMBL" id="KAK1693702.1"/>
    </source>
</evidence>
<feature type="compositionally biased region" description="Polar residues" evidence="15">
    <location>
        <begin position="988"/>
        <end position="998"/>
    </location>
</feature>
<sequence length="1527" mass="170990">MSLPPVDPPEWLRTLPVAPEYRPSPAEFADPIAYILKIEPEASRYGICKIVPPLPAPPREATVQRLKASFASNAAASAVGDAVPTFPTRLQQVGLSTKNRRGANRRVWESGERYTLEAFRSKARDFELPRHATPPKHATPLQLEALFWGACAARPFNVEYGNDMPGSGFVKPEELELETGNAAPAPRDVGETDWNMRVAPRARGSLLRAMARDVAGVTTPMLYVAMLYSWFAWHVEDHELHSLNYLHFGKSKTWYGVPRDAILAFEDAVRVHGYADDLNAIMAFQTLNQKTTLLSPEMLLSAGVPCCRLVQNPGEFVITFPGAYHSGFSHGFNCGEATNIATPLWLQVAKEAAIRRASTNCGPMISHYQLLYELALSLRQREPNDFHTVPRSSRLRAKKKKDEGEIMVKEEFVGSVIENNNLLSILLDKSSCIIVPEIVIPPTSFTTMMEPDFSVKQSLTGGHCSIIRQAVENMSVDVALDKRIMVENMSGSQSITEASFSACNRRKVYETKYGELDTAAFSSSTSKVQNGIIHKDISPWGGGLLNQGRLPCVQCGILSFACVAIIQPREAAVQFVMSGEDIPLSAKLGEVSKSDDTSNWITENCEMVPQQGQASGIRGVSLAQVSDRCRQLYSRNNNGCTSALGLLASAYESSYSDEEKSDNVSTDSEKNDSANQGTDIRFLETSVSFSSTVQCQRENLHLYEEGCEARATASMKSIEHNSRTITRSTWDTGINHFTKLGEQGTPYDQCSVYVDLGNDLTISGVTASLDTHVNTVKPSVEPDMLTKLKYNKDSCRMHVFCLEHALETWTKLQKIGGANVMLLCHPEYPRAESAAKFIAKELGLKHDWKDINFEEAAEDDIRRIQLALQDEDAEPASSDWAVKMGISIYYSAKQSKSPLYSKQIPYNSIIYEAFGQENPDNVIEYGRQRSGAAKKRVAGSWCGKVWMSNQVHPFLACGREERNHAMVWSKPMFGAKSHDKIQEERSTKCNAVINSSPSKRPRRKGGDSIEKSGAQKKRCSASDETTLHRSSRCMNSGTISDQPGNFNDHDTKHKGVEIVEAPSTQRYQQHTLQSMITELSTNKQNDDKRNNNFHELYDEDNDVDCWLNIDAGDNAAIGNLEEVQDQGLHAVKAKSPGSLQGSKRKSSKGKGRHDSLNGYKKVQKMNKKSICWKQKTIEINRQFQEDYNEDNTLDNLLNVERIGEAAIDNWDEVLEEKSDDVVVESRGKRRGKDDKRSSNSNALHAEDNDVECWHDIHSGDNATVGNLDNSPQQRLEAVKVKSGCKLECCKGKSSEGKANYYFLNGDKKLQMVNIKSSSRKQKNDGITGKFDKGHGEDKAAQYLLNEEYEDTQDSWYEVPDEQMDEVKVNSRGEIPDEQMDEVKVNSRGKMQTGKRKIKRQAGDNAAAFPCDIEGCDMSFSTEQDLLLHKRDICPVKGCKKKFFCHKYLLQHRKVHMDERPLQCAWKGCNKTFKWPWARTEHMRVHTGVRPYECKIPGCGQTFRFVSDFSRHKRKTGHFSDKRNKEIT</sequence>
<dbReference type="SMART" id="SM00545">
    <property type="entry name" value="JmjN"/>
    <property type="match status" value="1"/>
</dbReference>
<keyword evidence="21" id="KW-1185">Reference proteome</keyword>
<evidence type="ECO:0000313" key="19">
    <source>
        <dbReference type="EMBL" id="KAK1687114.1"/>
    </source>
</evidence>
<feature type="region of interest" description="Disordered" evidence="15">
    <location>
        <begin position="658"/>
        <end position="677"/>
    </location>
</feature>
<proteinExistence type="predicted"/>
<evidence type="ECO:0000256" key="6">
    <source>
        <dbReference type="ARBA" id="ARBA00022833"/>
    </source>
</evidence>
<dbReference type="GO" id="GO:0000785">
    <property type="term" value="C:chromatin"/>
    <property type="evidence" value="ECO:0007669"/>
    <property type="project" value="TreeGrafter"/>
</dbReference>
<evidence type="ECO:0000256" key="3">
    <source>
        <dbReference type="ARBA" id="ARBA00022723"/>
    </source>
</evidence>
<dbReference type="Proteomes" id="UP001231189">
    <property type="component" value="Unassembled WGS sequence"/>
</dbReference>
<evidence type="ECO:0000313" key="21">
    <source>
        <dbReference type="Proteomes" id="UP001231189"/>
    </source>
</evidence>
<evidence type="ECO:0000256" key="14">
    <source>
        <dbReference type="PROSITE-ProRule" id="PRU00042"/>
    </source>
</evidence>
<evidence type="ECO:0000259" key="17">
    <source>
        <dbReference type="PROSITE" id="PS51183"/>
    </source>
</evidence>
<dbReference type="FunFam" id="2.60.120.650:FF:000023">
    <property type="entry name" value="Probable lysine-specific demethylase ELF6"/>
    <property type="match status" value="1"/>
</dbReference>
<dbReference type="SUPFAM" id="SSF51197">
    <property type="entry name" value="Clavaminate synthase-like"/>
    <property type="match status" value="1"/>
</dbReference>
<dbReference type="Pfam" id="PF02373">
    <property type="entry name" value="JmjC"/>
    <property type="match status" value="1"/>
</dbReference>
<feature type="domain" description="C2H2-type" evidence="16">
    <location>
        <begin position="1461"/>
        <end position="1490"/>
    </location>
</feature>
<keyword evidence="7" id="KW-0156">Chromatin regulator</keyword>
<evidence type="ECO:0000256" key="4">
    <source>
        <dbReference type="ARBA" id="ARBA00022737"/>
    </source>
</evidence>
<dbReference type="InterPro" id="IPR003347">
    <property type="entry name" value="JmjC_dom"/>
</dbReference>
<dbReference type="Gene3D" id="3.30.160.60">
    <property type="entry name" value="Classic Zinc Finger"/>
    <property type="match status" value="2"/>
</dbReference>
<keyword evidence="6" id="KW-0862">Zinc</keyword>
<protein>
    <recommendedName>
        <fullName evidence="22">Lysine-specific demethylase REF6</fullName>
    </recommendedName>
</protein>
<keyword evidence="4" id="KW-0677">Repeat</keyword>
<keyword evidence="8" id="KW-0223">Dioxygenase</keyword>
<name>A0AAD8TPR6_LOLMU</name>
<evidence type="ECO:0000256" key="2">
    <source>
        <dbReference type="ARBA" id="ARBA00004123"/>
    </source>
</evidence>
<evidence type="ECO:0000256" key="1">
    <source>
        <dbReference type="ARBA" id="ARBA00001954"/>
    </source>
</evidence>
<evidence type="ECO:0000256" key="15">
    <source>
        <dbReference type="SAM" id="MobiDB-lite"/>
    </source>
</evidence>
<feature type="region of interest" description="Disordered" evidence="15">
    <location>
        <begin position="1130"/>
        <end position="1158"/>
    </location>
</feature>
<dbReference type="PROSITE" id="PS00028">
    <property type="entry name" value="ZINC_FINGER_C2H2_1"/>
    <property type="match status" value="3"/>
</dbReference>
<dbReference type="InterPro" id="IPR013087">
    <property type="entry name" value="Znf_C2H2_type"/>
</dbReference>